<evidence type="ECO:0000313" key="3">
    <source>
        <dbReference type="Proteomes" id="UP001056012"/>
    </source>
</evidence>
<dbReference type="AlphaFoldDB" id="A0A9Q8ZH76"/>
<feature type="region of interest" description="Disordered" evidence="1">
    <location>
        <begin position="289"/>
        <end position="314"/>
    </location>
</feature>
<name>A0A9Q8ZH76_CURCL</name>
<protein>
    <submittedName>
        <fullName evidence="2">Uncharacterized protein</fullName>
    </submittedName>
</protein>
<dbReference type="Proteomes" id="UP001056012">
    <property type="component" value="Chromosome 6"/>
</dbReference>
<dbReference type="EMBL" id="CP089279">
    <property type="protein sequence ID" value="USP80668.1"/>
    <property type="molecule type" value="Genomic_DNA"/>
</dbReference>
<dbReference type="VEuPathDB" id="FungiDB:yc1106_07942"/>
<gene>
    <name evidence="2" type="ORF">yc1106_07942</name>
</gene>
<proteinExistence type="predicted"/>
<evidence type="ECO:0000313" key="2">
    <source>
        <dbReference type="EMBL" id="USP80668.1"/>
    </source>
</evidence>
<evidence type="ECO:0000256" key="1">
    <source>
        <dbReference type="SAM" id="MobiDB-lite"/>
    </source>
</evidence>
<dbReference type="OrthoDB" id="3763553at2759"/>
<reference evidence="2" key="1">
    <citation type="submission" date="2021-12" db="EMBL/GenBank/DDBJ databases">
        <title>Curvularia clavata genome.</title>
        <authorList>
            <person name="Cao Y."/>
        </authorList>
    </citation>
    <scope>NUCLEOTIDE SEQUENCE</scope>
    <source>
        <strain evidence="2">Yc1106</strain>
    </source>
</reference>
<sequence>MARSGKYKAIHQLNRRSRSGFKFTKLPLDLQFLVLCNCDLTGIATLIKANPSLRNLCLRYPGTVIQNALEEIPGTVATLLHVTIILESVIDDRFDARDIYGILDQEGGARFLTGRSKLFSVKDDGLRVESLVSIYAEVKAAADIVVQAMGAAMQVSLDHLIVVTPIVPSAAEQLRMMCALLVIRIYYQLRFQCSAAAAAAFVGTLTPCQMVQGSSIEEFVDCCVKEPRMLLDKKIDKRYTCRESLSQKSLFLRDYIKATVADMEMGYDSGHKLHIPRYSDAVRAELAHRRQRSEETRRRARPILPSPLPPRPAPDRPLVAAGELGCLGSHPIWRSADPLRSYGWVVCPMLHGYMRTQRVVFRCGILFWDQNRLEDWNVTRGADIEELGRWAAKLYTRYFGSLQKDCEEETRSRQIVEWTRSHVQITFEAFLAKQEGKGQ</sequence>
<accession>A0A9Q8ZH76</accession>
<keyword evidence="3" id="KW-1185">Reference proteome</keyword>
<organism evidence="2 3">
    <name type="scientific">Curvularia clavata</name>
    <dbReference type="NCBI Taxonomy" id="95742"/>
    <lineage>
        <taxon>Eukaryota</taxon>
        <taxon>Fungi</taxon>
        <taxon>Dikarya</taxon>
        <taxon>Ascomycota</taxon>
        <taxon>Pezizomycotina</taxon>
        <taxon>Dothideomycetes</taxon>
        <taxon>Pleosporomycetidae</taxon>
        <taxon>Pleosporales</taxon>
        <taxon>Pleosporineae</taxon>
        <taxon>Pleosporaceae</taxon>
        <taxon>Curvularia</taxon>
    </lineage>
</organism>